<organism evidence="3 4">
    <name type="scientific">Rheinheimera riviphila</name>
    <dbReference type="NCBI Taxonomy" id="1834037"/>
    <lineage>
        <taxon>Bacteria</taxon>
        <taxon>Pseudomonadati</taxon>
        <taxon>Pseudomonadota</taxon>
        <taxon>Gammaproteobacteria</taxon>
        <taxon>Chromatiales</taxon>
        <taxon>Chromatiaceae</taxon>
        <taxon>Rheinheimera</taxon>
    </lineage>
</organism>
<protein>
    <submittedName>
        <fullName evidence="3">Bifunctional diguanylate cyclase/phosphodiesterase</fullName>
    </submittedName>
</protein>
<evidence type="ECO:0000313" key="3">
    <source>
        <dbReference type="EMBL" id="RVU40323.1"/>
    </source>
</evidence>
<dbReference type="InterPro" id="IPR029787">
    <property type="entry name" value="Nucleotide_cyclase"/>
</dbReference>
<dbReference type="InterPro" id="IPR035919">
    <property type="entry name" value="EAL_sf"/>
</dbReference>
<dbReference type="SUPFAM" id="SSF55073">
    <property type="entry name" value="Nucleotide cyclase"/>
    <property type="match status" value="1"/>
</dbReference>
<dbReference type="AlphaFoldDB" id="A0A437R0S2"/>
<dbReference type="PROSITE" id="PS50887">
    <property type="entry name" value="GGDEF"/>
    <property type="match status" value="1"/>
</dbReference>
<dbReference type="InterPro" id="IPR043128">
    <property type="entry name" value="Rev_trsase/Diguanyl_cyclase"/>
</dbReference>
<dbReference type="Proteomes" id="UP000283077">
    <property type="component" value="Unassembled WGS sequence"/>
</dbReference>
<feature type="domain" description="EAL" evidence="1">
    <location>
        <begin position="250"/>
        <end position="503"/>
    </location>
</feature>
<keyword evidence="4" id="KW-1185">Reference proteome</keyword>
<dbReference type="SMART" id="SM00052">
    <property type="entry name" value="EAL"/>
    <property type="match status" value="1"/>
</dbReference>
<sequence>MKKVVLLISVSAWPVYALSHLVEQANWLLPLLLIGVLVVAGLWQRSERQRQKLQQQLDLQPLTPDSFRLLHDEITGYPNKLALEQQLEVLLRRQPSQHFSLLLLKIKDFEQINKVLGHSNSNLLLTQIASRINQHLISEPDVLQLEWQGQYASVVHLGGVDFAAWVNASRKQHLAEYLAQRIEHEVPEPLLIHGCGIEYRIASGVAHYPQHGTLLNDLLDKAHQALQQHLWRYSDTQVFSEEMQSYTDDKLTMMSQLSVAISQRQLQLDVQPQIQLLDQQVLAAEVLLRWQHPERGLLAPKDFLPLAESIGMIYPLTQWVLQQSIQIMQQLKQDGFSIALAVNLASRDLMQVELVEQLQQMLEDADVDPKLLILEIKEDALLIEPGKALNVLNRLNQLGVQLALDDFGTGFSSLGYLRQLPIQQVKVDCSFIAGLHRSDTQAAVTGAILDVARNLQLTVVAEGIEEQAVADKLKLMGCHRGQGFLYSRPFALHGLPAWIKQYQYHQKR</sequence>
<dbReference type="Pfam" id="PF00563">
    <property type="entry name" value="EAL"/>
    <property type="match status" value="1"/>
</dbReference>
<evidence type="ECO:0000259" key="2">
    <source>
        <dbReference type="PROSITE" id="PS50887"/>
    </source>
</evidence>
<comment type="caution">
    <text evidence="3">The sequence shown here is derived from an EMBL/GenBank/DDBJ whole genome shotgun (WGS) entry which is preliminary data.</text>
</comment>
<dbReference type="OrthoDB" id="9804951at2"/>
<name>A0A437R0S2_9GAMM</name>
<evidence type="ECO:0000259" key="1">
    <source>
        <dbReference type="PROSITE" id="PS50883"/>
    </source>
</evidence>
<evidence type="ECO:0000313" key="4">
    <source>
        <dbReference type="Proteomes" id="UP000283077"/>
    </source>
</evidence>
<reference evidence="3 4" key="1">
    <citation type="submission" date="2019-01" db="EMBL/GenBank/DDBJ databases">
        <authorList>
            <person name="Chen W.-M."/>
        </authorList>
    </citation>
    <scope>NUCLEOTIDE SEQUENCE [LARGE SCALE GENOMIC DNA]</scope>
    <source>
        <strain evidence="3 4">KYPC3</strain>
    </source>
</reference>
<dbReference type="PANTHER" id="PTHR33121:SF71">
    <property type="entry name" value="OXYGEN SENSOR PROTEIN DOSP"/>
    <property type="match status" value="1"/>
</dbReference>
<dbReference type="NCBIfam" id="TIGR00254">
    <property type="entry name" value="GGDEF"/>
    <property type="match status" value="1"/>
</dbReference>
<dbReference type="CDD" id="cd01949">
    <property type="entry name" value="GGDEF"/>
    <property type="match status" value="1"/>
</dbReference>
<dbReference type="InterPro" id="IPR001633">
    <property type="entry name" value="EAL_dom"/>
</dbReference>
<dbReference type="EMBL" id="SACS01000005">
    <property type="protein sequence ID" value="RVU40323.1"/>
    <property type="molecule type" value="Genomic_DNA"/>
</dbReference>
<dbReference type="InterPro" id="IPR050706">
    <property type="entry name" value="Cyclic-di-GMP_PDE-like"/>
</dbReference>
<dbReference type="Pfam" id="PF00990">
    <property type="entry name" value="GGDEF"/>
    <property type="match status" value="1"/>
</dbReference>
<gene>
    <name evidence="3" type="ORF">EOE67_06935</name>
</gene>
<dbReference type="Gene3D" id="3.30.70.270">
    <property type="match status" value="1"/>
</dbReference>
<proteinExistence type="predicted"/>
<dbReference type="RefSeq" id="WP_127698306.1">
    <property type="nucleotide sequence ID" value="NZ_SACS01000005.1"/>
</dbReference>
<dbReference type="Gene3D" id="3.20.20.450">
    <property type="entry name" value="EAL domain"/>
    <property type="match status" value="1"/>
</dbReference>
<feature type="domain" description="GGDEF" evidence="2">
    <location>
        <begin position="97"/>
        <end position="242"/>
    </location>
</feature>
<dbReference type="PROSITE" id="PS50883">
    <property type="entry name" value="EAL"/>
    <property type="match status" value="1"/>
</dbReference>
<dbReference type="SUPFAM" id="SSF141868">
    <property type="entry name" value="EAL domain-like"/>
    <property type="match status" value="1"/>
</dbReference>
<dbReference type="GO" id="GO:0071111">
    <property type="term" value="F:cyclic-guanylate-specific phosphodiesterase activity"/>
    <property type="evidence" value="ECO:0007669"/>
    <property type="project" value="InterPro"/>
</dbReference>
<dbReference type="PANTHER" id="PTHR33121">
    <property type="entry name" value="CYCLIC DI-GMP PHOSPHODIESTERASE PDEF"/>
    <property type="match status" value="1"/>
</dbReference>
<dbReference type="InterPro" id="IPR000160">
    <property type="entry name" value="GGDEF_dom"/>
</dbReference>
<accession>A0A437R0S2</accession>
<dbReference type="CDD" id="cd01948">
    <property type="entry name" value="EAL"/>
    <property type="match status" value="1"/>
</dbReference>
<dbReference type="SMART" id="SM00267">
    <property type="entry name" value="GGDEF"/>
    <property type="match status" value="1"/>
</dbReference>